<dbReference type="PANTHER" id="PTHR34580">
    <property type="match status" value="1"/>
</dbReference>
<comment type="caution">
    <text evidence="2">The sequence shown here is derived from an EMBL/GenBank/DDBJ whole genome shotgun (WGS) entry which is preliminary data.</text>
</comment>
<dbReference type="PROSITE" id="PS52050">
    <property type="entry name" value="WYL"/>
    <property type="match status" value="1"/>
</dbReference>
<dbReference type="Proteomes" id="UP001611251">
    <property type="component" value="Unassembled WGS sequence"/>
</dbReference>
<dbReference type="InterPro" id="IPR051534">
    <property type="entry name" value="CBASS_pafABC_assoc_protein"/>
</dbReference>
<dbReference type="InterPro" id="IPR026881">
    <property type="entry name" value="WYL_dom"/>
</dbReference>
<protein>
    <submittedName>
        <fullName evidence="2">Helix-turn-helix transcriptional regulator</fullName>
    </submittedName>
</protein>
<proteinExistence type="predicted"/>
<gene>
    <name evidence="2" type="ORF">ABU178_19555</name>
</gene>
<dbReference type="EMBL" id="JBGFSN010000012">
    <property type="protein sequence ID" value="MFH8136343.1"/>
    <property type="molecule type" value="Genomic_DNA"/>
</dbReference>
<evidence type="ECO:0000313" key="3">
    <source>
        <dbReference type="Proteomes" id="UP001611251"/>
    </source>
</evidence>
<name>A0ABW7Q1N8_9GAMM</name>
<evidence type="ECO:0000259" key="1">
    <source>
        <dbReference type="Pfam" id="PF13280"/>
    </source>
</evidence>
<keyword evidence="3" id="KW-1185">Reference proteome</keyword>
<organism evidence="2 3">
    <name type="scientific">Pantoea osteomyelitidis</name>
    <dbReference type="NCBI Taxonomy" id="3230026"/>
    <lineage>
        <taxon>Bacteria</taxon>
        <taxon>Pseudomonadati</taxon>
        <taxon>Pseudomonadota</taxon>
        <taxon>Gammaproteobacteria</taxon>
        <taxon>Enterobacterales</taxon>
        <taxon>Erwiniaceae</taxon>
        <taxon>Pantoea</taxon>
    </lineage>
</organism>
<dbReference type="PANTHER" id="PTHR34580:SF1">
    <property type="entry name" value="PROTEIN PAFC"/>
    <property type="match status" value="1"/>
</dbReference>
<feature type="domain" description="WYL" evidence="1">
    <location>
        <begin position="158"/>
        <end position="224"/>
    </location>
</feature>
<sequence length="324" mass="36718">MARRPETIETTLLAIELLRRIPRGRKITAKALHEQLLNAGIERELRTIQRQLEMLSHHFAIECDTRNRPYGYCWSENAKGVSLPVLTLQESLLLAMAEAHLKPILPARLVKSMTGFFTQAQRNLQGSGQSRLEAEWPDKVRIVATSQPLLPPPIAEGVFESVSEALYLNRWLKITYRNAGGKESENSVMPLGLAQQGPRLYLVCRFDGYNNERSLAMNRILAAHVSTFTFERPAEFNLKKYDDDGRFGFGEGHQIFLTFEIERSAGLHLIESPLSLDQTHRELSDDRLEFSATVVDSAMLNWFLAAFGEAVSNVERRPILEIAE</sequence>
<evidence type="ECO:0000313" key="2">
    <source>
        <dbReference type="EMBL" id="MFH8136343.1"/>
    </source>
</evidence>
<dbReference type="Pfam" id="PF13280">
    <property type="entry name" value="WYL"/>
    <property type="match status" value="1"/>
</dbReference>
<reference evidence="2 3" key="1">
    <citation type="submission" date="2024-08" db="EMBL/GenBank/DDBJ databases">
        <title>Pantoea ronii - a newly identified human opportunistic pathogen.</title>
        <authorList>
            <person name="Keidar-Friedman D."/>
            <person name="Sorek N."/>
            <person name="Leshin-Carmel D."/>
            <person name="Tsur A."/>
            <person name="Amsalem M."/>
            <person name="Tolkach D."/>
            <person name="Brosh-Nissimov T."/>
        </authorList>
    </citation>
    <scope>NUCLEOTIDE SEQUENCE [LARGE SCALE GENOMIC DNA]</scope>
    <source>
        <strain evidence="2 3">AA23256</strain>
    </source>
</reference>
<accession>A0ABW7Q1N8</accession>
<dbReference type="RefSeq" id="WP_397218043.1">
    <property type="nucleotide sequence ID" value="NZ_JBGFSN010000012.1"/>
</dbReference>